<proteinExistence type="predicted"/>
<organism evidence="1">
    <name type="scientific">Arundo donax</name>
    <name type="common">Giant reed</name>
    <name type="synonym">Donax arundinaceus</name>
    <dbReference type="NCBI Taxonomy" id="35708"/>
    <lineage>
        <taxon>Eukaryota</taxon>
        <taxon>Viridiplantae</taxon>
        <taxon>Streptophyta</taxon>
        <taxon>Embryophyta</taxon>
        <taxon>Tracheophyta</taxon>
        <taxon>Spermatophyta</taxon>
        <taxon>Magnoliopsida</taxon>
        <taxon>Liliopsida</taxon>
        <taxon>Poales</taxon>
        <taxon>Poaceae</taxon>
        <taxon>PACMAD clade</taxon>
        <taxon>Arundinoideae</taxon>
        <taxon>Arundineae</taxon>
        <taxon>Arundo</taxon>
    </lineage>
</organism>
<dbReference type="AlphaFoldDB" id="A0A0A9CHR3"/>
<reference evidence="1" key="1">
    <citation type="submission" date="2014-09" db="EMBL/GenBank/DDBJ databases">
        <authorList>
            <person name="Magalhaes I.L.F."/>
            <person name="Oliveira U."/>
            <person name="Santos F.R."/>
            <person name="Vidigal T.H.D.A."/>
            <person name="Brescovit A.D."/>
            <person name="Santos A.J."/>
        </authorList>
    </citation>
    <scope>NUCLEOTIDE SEQUENCE</scope>
    <source>
        <tissue evidence="1">Shoot tissue taken approximately 20 cm above the soil surface</tissue>
    </source>
</reference>
<protein>
    <submittedName>
        <fullName evidence="1">Uncharacterized protein</fullName>
    </submittedName>
</protein>
<dbReference type="EMBL" id="GBRH01226848">
    <property type="protein sequence ID" value="JAD71047.1"/>
    <property type="molecule type" value="Transcribed_RNA"/>
</dbReference>
<sequence>MIYPSPDWLWLIGSLPSSDCLPCSPSMFLFLL</sequence>
<reference evidence="1" key="2">
    <citation type="journal article" date="2015" name="Data Brief">
        <title>Shoot transcriptome of the giant reed, Arundo donax.</title>
        <authorList>
            <person name="Barrero R.A."/>
            <person name="Guerrero F.D."/>
            <person name="Moolhuijzen P."/>
            <person name="Goolsby J.A."/>
            <person name="Tidwell J."/>
            <person name="Bellgard S.E."/>
            <person name="Bellgard M.I."/>
        </authorList>
    </citation>
    <scope>NUCLEOTIDE SEQUENCE</scope>
    <source>
        <tissue evidence="1">Shoot tissue taken approximately 20 cm above the soil surface</tissue>
    </source>
</reference>
<name>A0A0A9CHR3_ARUDO</name>
<evidence type="ECO:0000313" key="1">
    <source>
        <dbReference type="EMBL" id="JAD71047.1"/>
    </source>
</evidence>
<accession>A0A0A9CHR3</accession>